<evidence type="ECO:0000313" key="25">
    <source>
        <dbReference type="EMBL" id="KKB50269.1"/>
    </source>
</evidence>
<dbReference type="PATRIC" id="fig|927665.4.peg.3721"/>
<evidence type="ECO:0000256" key="18">
    <source>
        <dbReference type="ARBA" id="ARBA00047493"/>
    </source>
</evidence>
<dbReference type="InterPro" id="IPR013221">
    <property type="entry name" value="Mur_ligase_cen"/>
</dbReference>
<comment type="cofactor">
    <cofactor evidence="1">
        <name>Mg(2+)</name>
        <dbReference type="ChEBI" id="CHEBI:18420"/>
    </cofactor>
</comment>
<evidence type="ECO:0000256" key="11">
    <source>
        <dbReference type="ARBA" id="ARBA00022741"/>
    </source>
</evidence>
<accession>A0A0F5IXH2</accession>
<gene>
    <name evidence="25" type="ORF">HMPREF1535_03618</name>
</gene>
<evidence type="ECO:0000256" key="20">
    <source>
        <dbReference type="ARBA" id="ARBA00049035"/>
    </source>
</evidence>
<dbReference type="GO" id="GO:0004326">
    <property type="term" value="F:tetrahydrofolylpolyglutamate synthase activity"/>
    <property type="evidence" value="ECO:0007669"/>
    <property type="project" value="UniProtKB-EC"/>
</dbReference>
<dbReference type="InterPro" id="IPR036565">
    <property type="entry name" value="Mur-like_cat_sf"/>
</dbReference>
<comment type="pathway">
    <text evidence="4">Cofactor biosynthesis; tetrahydrofolylpolyglutamate biosynthesis.</text>
</comment>
<dbReference type="GO" id="GO:0046656">
    <property type="term" value="P:folic acid biosynthetic process"/>
    <property type="evidence" value="ECO:0007669"/>
    <property type="project" value="UniProtKB-KW"/>
</dbReference>
<dbReference type="Gene3D" id="3.90.190.20">
    <property type="entry name" value="Mur ligase, C-terminal domain"/>
    <property type="match status" value="1"/>
</dbReference>
<dbReference type="PANTHER" id="PTHR11136:SF0">
    <property type="entry name" value="DIHYDROFOLATE SYNTHETASE-RELATED"/>
    <property type="match status" value="1"/>
</dbReference>
<comment type="catalytic activity">
    <reaction evidence="21">
        <text>7,8-dihydropteroate + L-glutamate + ATP = 7,8-dihydrofolate + ADP + phosphate + H(+)</text>
        <dbReference type="Rhea" id="RHEA:23584"/>
        <dbReference type="ChEBI" id="CHEBI:15378"/>
        <dbReference type="ChEBI" id="CHEBI:17839"/>
        <dbReference type="ChEBI" id="CHEBI:29985"/>
        <dbReference type="ChEBI" id="CHEBI:30616"/>
        <dbReference type="ChEBI" id="CHEBI:43474"/>
        <dbReference type="ChEBI" id="CHEBI:57451"/>
        <dbReference type="ChEBI" id="CHEBI:456216"/>
        <dbReference type="EC" id="6.3.2.12"/>
    </reaction>
</comment>
<evidence type="ECO:0000256" key="2">
    <source>
        <dbReference type="ARBA" id="ARBA00002714"/>
    </source>
</evidence>
<dbReference type="PANTHER" id="PTHR11136">
    <property type="entry name" value="FOLYLPOLYGLUTAMATE SYNTHASE-RELATED"/>
    <property type="match status" value="1"/>
</dbReference>
<dbReference type="InterPro" id="IPR018109">
    <property type="entry name" value="Folylpolyglutamate_synth_CS"/>
</dbReference>
<evidence type="ECO:0000256" key="13">
    <source>
        <dbReference type="ARBA" id="ARBA00022842"/>
    </source>
</evidence>
<dbReference type="FunFam" id="3.40.1190.10:FF:000011">
    <property type="entry name" value="Folylpolyglutamate synthase/dihydrofolate synthase"/>
    <property type="match status" value="1"/>
</dbReference>
<comment type="pathway">
    <text evidence="3">Cofactor biosynthesis; tetrahydrofolate biosynthesis; 7,8-dihydrofolate from 2-amino-4-hydroxy-6-hydroxymethyl-7,8-dihydropteridine diphosphate and 4-aminobenzoate: step 2/2.</text>
</comment>
<evidence type="ECO:0000256" key="17">
    <source>
        <dbReference type="ARBA" id="ARBA00032510"/>
    </source>
</evidence>
<keyword evidence="10" id="KW-0479">Metal-binding</keyword>
<evidence type="ECO:0000256" key="5">
    <source>
        <dbReference type="ARBA" id="ARBA00008276"/>
    </source>
</evidence>
<evidence type="ECO:0000313" key="26">
    <source>
        <dbReference type="Proteomes" id="UP000033047"/>
    </source>
</evidence>
<dbReference type="STRING" id="927665.HMPREF1535_03618"/>
<dbReference type="AlphaFoldDB" id="A0A0F5IXH2"/>
<evidence type="ECO:0000256" key="16">
    <source>
        <dbReference type="ARBA" id="ARBA00030592"/>
    </source>
</evidence>
<evidence type="ECO:0000256" key="10">
    <source>
        <dbReference type="ARBA" id="ARBA00022723"/>
    </source>
</evidence>
<comment type="similarity">
    <text evidence="5 22">Belongs to the folylpolyglutamate synthase family.</text>
</comment>
<comment type="catalytic activity">
    <reaction evidence="19">
        <text>10-formyltetrahydrofolyl-(gamma-L-Glu)(n) + L-glutamate + ATP = 10-formyltetrahydrofolyl-(gamma-L-Glu)(n+1) + ADP + phosphate + H(+)</text>
        <dbReference type="Rhea" id="RHEA:51904"/>
        <dbReference type="Rhea" id="RHEA-COMP:13088"/>
        <dbReference type="Rhea" id="RHEA-COMP:14300"/>
        <dbReference type="ChEBI" id="CHEBI:15378"/>
        <dbReference type="ChEBI" id="CHEBI:29985"/>
        <dbReference type="ChEBI" id="CHEBI:30616"/>
        <dbReference type="ChEBI" id="CHEBI:43474"/>
        <dbReference type="ChEBI" id="CHEBI:134413"/>
        <dbReference type="ChEBI" id="CHEBI:456216"/>
        <dbReference type="EC" id="6.3.2.17"/>
    </reaction>
</comment>
<evidence type="ECO:0000256" key="3">
    <source>
        <dbReference type="ARBA" id="ARBA00004799"/>
    </source>
</evidence>
<dbReference type="GO" id="GO:0005737">
    <property type="term" value="C:cytoplasm"/>
    <property type="evidence" value="ECO:0007669"/>
    <property type="project" value="TreeGrafter"/>
</dbReference>
<dbReference type="SUPFAM" id="SSF53244">
    <property type="entry name" value="MurD-like peptide ligases, peptide-binding domain"/>
    <property type="match status" value="1"/>
</dbReference>
<dbReference type="InterPro" id="IPR004101">
    <property type="entry name" value="Mur_ligase_C"/>
</dbReference>
<evidence type="ECO:0000259" key="23">
    <source>
        <dbReference type="Pfam" id="PF02875"/>
    </source>
</evidence>
<feature type="domain" description="Mur ligase central" evidence="24">
    <location>
        <begin position="51"/>
        <end position="224"/>
    </location>
</feature>
<dbReference type="NCBIfam" id="TIGR01499">
    <property type="entry name" value="folC"/>
    <property type="match status" value="1"/>
</dbReference>
<evidence type="ECO:0000256" key="22">
    <source>
        <dbReference type="PIRNR" id="PIRNR001563"/>
    </source>
</evidence>
<proteinExistence type="inferred from homology"/>
<evidence type="ECO:0000256" key="21">
    <source>
        <dbReference type="ARBA" id="ARBA00049161"/>
    </source>
</evidence>
<dbReference type="SUPFAM" id="SSF53623">
    <property type="entry name" value="MurD-like peptide ligases, catalytic domain"/>
    <property type="match status" value="1"/>
</dbReference>
<evidence type="ECO:0000256" key="15">
    <source>
        <dbReference type="ARBA" id="ARBA00030048"/>
    </source>
</evidence>
<evidence type="ECO:0000256" key="19">
    <source>
        <dbReference type="ARBA" id="ARBA00047808"/>
    </source>
</evidence>
<dbReference type="EMBL" id="AQHV01000016">
    <property type="protein sequence ID" value="KKB50269.1"/>
    <property type="molecule type" value="Genomic_DNA"/>
</dbReference>
<dbReference type="GO" id="GO:0005524">
    <property type="term" value="F:ATP binding"/>
    <property type="evidence" value="ECO:0007669"/>
    <property type="project" value="UniProtKB-KW"/>
</dbReference>
<keyword evidence="13" id="KW-0460">Magnesium</keyword>
<dbReference type="GO" id="GO:0008841">
    <property type="term" value="F:dihydrofolate synthase activity"/>
    <property type="evidence" value="ECO:0007669"/>
    <property type="project" value="UniProtKB-EC"/>
</dbReference>
<evidence type="ECO:0000256" key="4">
    <source>
        <dbReference type="ARBA" id="ARBA00005150"/>
    </source>
</evidence>
<evidence type="ECO:0000256" key="12">
    <source>
        <dbReference type="ARBA" id="ARBA00022840"/>
    </source>
</evidence>
<name>A0A0F5IXH2_9BACT</name>
<dbReference type="InterPro" id="IPR036615">
    <property type="entry name" value="Mur_ligase_C_dom_sf"/>
</dbReference>
<dbReference type="Gene3D" id="3.40.1190.10">
    <property type="entry name" value="Mur-like, catalytic domain"/>
    <property type="match status" value="1"/>
</dbReference>
<dbReference type="GO" id="GO:0046872">
    <property type="term" value="F:metal ion binding"/>
    <property type="evidence" value="ECO:0007669"/>
    <property type="project" value="UniProtKB-KW"/>
</dbReference>
<evidence type="ECO:0000256" key="9">
    <source>
        <dbReference type="ARBA" id="ARBA00022598"/>
    </source>
</evidence>
<reference evidence="25 26" key="1">
    <citation type="submission" date="2013-04" db="EMBL/GenBank/DDBJ databases">
        <title>The Genome Sequence of Parabacteroides goldsteinii DSM 19448.</title>
        <authorList>
            <consortium name="The Broad Institute Genomics Platform"/>
            <person name="Earl A."/>
            <person name="Ward D."/>
            <person name="Feldgarden M."/>
            <person name="Gevers D."/>
            <person name="Martens E."/>
            <person name="Sakamoto M."/>
            <person name="Benno Y."/>
            <person name="Song Y."/>
            <person name="Liu C."/>
            <person name="Lee J."/>
            <person name="Bolanos M."/>
            <person name="Vaisanen M.L."/>
            <person name="Finegold S.M."/>
            <person name="Walker B."/>
            <person name="Young S."/>
            <person name="Zeng Q."/>
            <person name="Gargeya S."/>
            <person name="Fitzgerald M."/>
            <person name="Haas B."/>
            <person name="Abouelleil A."/>
            <person name="Allen A.W."/>
            <person name="Alvarado L."/>
            <person name="Arachchi H.M."/>
            <person name="Berlin A.M."/>
            <person name="Chapman S.B."/>
            <person name="Gainer-Dewar J."/>
            <person name="Goldberg J."/>
            <person name="Griggs A."/>
            <person name="Gujja S."/>
            <person name="Hansen M."/>
            <person name="Howarth C."/>
            <person name="Imamovic A."/>
            <person name="Ireland A."/>
            <person name="Larimer J."/>
            <person name="McCowan C."/>
            <person name="Murphy C."/>
            <person name="Pearson M."/>
            <person name="Poon T.W."/>
            <person name="Priest M."/>
            <person name="Roberts A."/>
            <person name="Saif S."/>
            <person name="Shea T."/>
            <person name="Sisk P."/>
            <person name="Sykes S."/>
            <person name="Wortman J."/>
            <person name="Nusbaum C."/>
            <person name="Birren B."/>
        </authorList>
    </citation>
    <scope>NUCLEOTIDE SEQUENCE [LARGE SCALE GENOMIC DNA]</scope>
    <source>
        <strain evidence="25 26">DSM 19448</strain>
    </source>
</reference>
<evidence type="ECO:0000256" key="14">
    <source>
        <dbReference type="ARBA" id="ARBA00022909"/>
    </source>
</evidence>
<dbReference type="InterPro" id="IPR001645">
    <property type="entry name" value="Folylpolyglutamate_synth"/>
</dbReference>
<dbReference type="Pfam" id="PF02875">
    <property type="entry name" value="Mur_ligase_C"/>
    <property type="match status" value="1"/>
</dbReference>
<dbReference type="RefSeq" id="WP_046147015.1">
    <property type="nucleotide sequence ID" value="NZ_KQ033913.1"/>
</dbReference>
<dbReference type="Proteomes" id="UP000033047">
    <property type="component" value="Unassembled WGS sequence"/>
</dbReference>
<protein>
    <recommendedName>
        <fullName evidence="8">Dihydrofolate synthase/folylpolyglutamate synthase</fullName>
        <ecNumber evidence="6">6.3.2.12</ecNumber>
        <ecNumber evidence="7">6.3.2.17</ecNumber>
    </recommendedName>
    <alternativeName>
        <fullName evidence="17">Folylpoly-gamma-glutamate synthetase-dihydrofolate synthetase</fullName>
    </alternativeName>
    <alternativeName>
        <fullName evidence="15">Folylpolyglutamate synthetase</fullName>
    </alternativeName>
    <alternativeName>
        <fullName evidence="16">Tetrahydrofolylpolyglutamate synthase</fullName>
    </alternativeName>
</protein>
<sequence length="435" mass="48312">MTYEETLHYLYTSIPVFQHSGASAYKPGLDTSIALDNYLGNPHKAYKTIHVAGTNGKGSVSHLLAAILHQAGYKVGLFTSPHLIDFRERIRVNGKMIPKEYVIDFVERHRTTFEPLHPSFFELTSTMAFDYFRAEEVDFAIIEVGMGGRLDSTNIITPILSIITNISLDHTQFLGDTVEKIAFEKAGIIKPKVPALVGEIYTQSVAQVFADAAHRNETLVYFASQADLLNESYLMDTGEWYFDSVEYGQLFGELGGVAQVRNAKTVLAALNLLYTQGIDIPQEAVREGFEHVVEFTGLMGRWQVLQKKPKVICDTGHNTGGWQYLNMQLKEVMKRSHHTYMIIGMVNDKDINGVLDLMPQDAFYFFTQASVPRAMPAAEIAAMGMMHGLSGVTCDSVAIAVERALARAGEEDTIFIGGSTFIVADALPLFMKEDK</sequence>
<keyword evidence="12 22" id="KW-0067">ATP-binding</keyword>
<feature type="domain" description="Mur ligase C-terminal" evidence="23">
    <location>
        <begin position="300"/>
        <end position="419"/>
    </location>
</feature>
<comment type="catalytic activity">
    <reaction evidence="20">
        <text>(6R)-5,10-methylenetetrahydrofolyl-(gamma-L-Glu)(n) + L-glutamate + ATP = (6R)-5,10-methylenetetrahydrofolyl-(gamma-L-Glu)(n+1) + ADP + phosphate + H(+)</text>
        <dbReference type="Rhea" id="RHEA:51912"/>
        <dbReference type="Rhea" id="RHEA-COMP:13257"/>
        <dbReference type="Rhea" id="RHEA-COMP:13258"/>
        <dbReference type="ChEBI" id="CHEBI:15378"/>
        <dbReference type="ChEBI" id="CHEBI:29985"/>
        <dbReference type="ChEBI" id="CHEBI:30616"/>
        <dbReference type="ChEBI" id="CHEBI:43474"/>
        <dbReference type="ChEBI" id="CHEBI:136572"/>
        <dbReference type="ChEBI" id="CHEBI:456216"/>
        <dbReference type="EC" id="6.3.2.17"/>
    </reaction>
</comment>
<keyword evidence="11 22" id="KW-0547">Nucleotide-binding</keyword>
<comment type="function">
    <text evidence="2">Functions in two distinct reactions of the de novo folate biosynthetic pathway. Catalyzes the addition of a glutamate residue to dihydropteroate (7,8-dihydropteroate or H2Pte) to form dihydrofolate (7,8-dihydrofolate monoglutamate or H2Pte-Glu). Also catalyzes successive additions of L-glutamate to tetrahydrofolate or 10-formyltetrahydrofolate or 5,10-methylenetetrahydrofolate, leading to folylpolyglutamate derivatives.</text>
</comment>
<evidence type="ECO:0000256" key="7">
    <source>
        <dbReference type="ARBA" id="ARBA00013025"/>
    </source>
</evidence>
<evidence type="ECO:0000259" key="24">
    <source>
        <dbReference type="Pfam" id="PF08245"/>
    </source>
</evidence>
<dbReference type="EC" id="6.3.2.17" evidence="7"/>
<evidence type="ECO:0000256" key="6">
    <source>
        <dbReference type="ARBA" id="ARBA00013023"/>
    </source>
</evidence>
<dbReference type="PIRSF" id="PIRSF001563">
    <property type="entry name" value="Folylpolyglu_synth"/>
    <property type="match status" value="1"/>
</dbReference>
<dbReference type="EC" id="6.3.2.12" evidence="6"/>
<comment type="catalytic activity">
    <reaction evidence="18">
        <text>(6S)-5,6,7,8-tetrahydrofolyl-(gamma-L-Glu)(n) + L-glutamate + ATP = (6S)-5,6,7,8-tetrahydrofolyl-(gamma-L-Glu)(n+1) + ADP + phosphate + H(+)</text>
        <dbReference type="Rhea" id="RHEA:10580"/>
        <dbReference type="Rhea" id="RHEA-COMP:14738"/>
        <dbReference type="Rhea" id="RHEA-COMP:14740"/>
        <dbReference type="ChEBI" id="CHEBI:15378"/>
        <dbReference type="ChEBI" id="CHEBI:29985"/>
        <dbReference type="ChEBI" id="CHEBI:30616"/>
        <dbReference type="ChEBI" id="CHEBI:43474"/>
        <dbReference type="ChEBI" id="CHEBI:141005"/>
        <dbReference type="ChEBI" id="CHEBI:456216"/>
        <dbReference type="EC" id="6.3.2.17"/>
    </reaction>
</comment>
<keyword evidence="14" id="KW-0289">Folate biosynthesis</keyword>
<comment type="caution">
    <text evidence="25">The sequence shown here is derived from an EMBL/GenBank/DDBJ whole genome shotgun (WGS) entry which is preliminary data.</text>
</comment>
<dbReference type="HOGENOM" id="CLU_015869_1_1_10"/>
<dbReference type="PROSITE" id="PS01012">
    <property type="entry name" value="FOLYLPOLYGLU_SYNT_2"/>
    <property type="match status" value="1"/>
</dbReference>
<organism evidence="25 26">
    <name type="scientific">Parabacteroides goldsteinii DSM 19448 = WAL 12034</name>
    <dbReference type="NCBI Taxonomy" id="927665"/>
    <lineage>
        <taxon>Bacteria</taxon>
        <taxon>Pseudomonadati</taxon>
        <taxon>Bacteroidota</taxon>
        <taxon>Bacteroidia</taxon>
        <taxon>Bacteroidales</taxon>
        <taxon>Tannerellaceae</taxon>
        <taxon>Parabacteroides</taxon>
    </lineage>
</organism>
<keyword evidence="9 22" id="KW-0436">Ligase</keyword>
<dbReference type="Pfam" id="PF08245">
    <property type="entry name" value="Mur_ligase_M"/>
    <property type="match status" value="1"/>
</dbReference>
<evidence type="ECO:0000256" key="8">
    <source>
        <dbReference type="ARBA" id="ARBA00019357"/>
    </source>
</evidence>
<evidence type="ECO:0000256" key="1">
    <source>
        <dbReference type="ARBA" id="ARBA00001946"/>
    </source>
</evidence>